<protein>
    <submittedName>
        <fullName evidence="2">Uncharacterized protein</fullName>
    </submittedName>
</protein>
<dbReference type="Proteomes" id="UP000612456">
    <property type="component" value="Unassembled WGS sequence"/>
</dbReference>
<feature type="region of interest" description="Disordered" evidence="1">
    <location>
        <begin position="1"/>
        <end position="20"/>
    </location>
</feature>
<comment type="caution">
    <text evidence="2">The sequence shown here is derived from an EMBL/GenBank/DDBJ whole genome shotgun (WGS) entry which is preliminary data.</text>
</comment>
<evidence type="ECO:0000313" key="3">
    <source>
        <dbReference type="Proteomes" id="UP000612456"/>
    </source>
</evidence>
<reference evidence="2" key="2">
    <citation type="submission" date="2020-09" db="EMBL/GenBank/DDBJ databases">
        <authorList>
            <person name="Sun Q."/>
            <person name="Zhou Y."/>
        </authorList>
    </citation>
    <scope>NUCLEOTIDE SEQUENCE</scope>
    <source>
        <strain evidence="2">CGMCC 1.15178</strain>
    </source>
</reference>
<proteinExistence type="predicted"/>
<name>A0A916YUV8_9BACL</name>
<accession>A0A916YUV8</accession>
<sequence length="83" mass="9100">MREGETGSALEVHEKLSSRSGNGAVALFSSTAGTYRYVTKSKPDQRLWHTDSVAATFDREGHAVIEVSFREPSAWVILFGVDV</sequence>
<reference evidence="2" key="1">
    <citation type="journal article" date="2014" name="Int. J. Syst. Evol. Microbiol.">
        <title>Complete genome sequence of Corynebacterium casei LMG S-19264T (=DSM 44701T), isolated from a smear-ripened cheese.</title>
        <authorList>
            <consortium name="US DOE Joint Genome Institute (JGI-PGF)"/>
            <person name="Walter F."/>
            <person name="Albersmeier A."/>
            <person name="Kalinowski J."/>
            <person name="Ruckert C."/>
        </authorList>
    </citation>
    <scope>NUCLEOTIDE SEQUENCE</scope>
    <source>
        <strain evidence="2">CGMCC 1.15178</strain>
    </source>
</reference>
<dbReference type="EMBL" id="BMHP01000001">
    <property type="protein sequence ID" value="GGD62273.1"/>
    <property type="molecule type" value="Genomic_DNA"/>
</dbReference>
<organism evidence="2 3">
    <name type="scientific">Paenibacillus nasutitermitis</name>
    <dbReference type="NCBI Taxonomy" id="1652958"/>
    <lineage>
        <taxon>Bacteria</taxon>
        <taxon>Bacillati</taxon>
        <taxon>Bacillota</taxon>
        <taxon>Bacilli</taxon>
        <taxon>Bacillales</taxon>
        <taxon>Paenibacillaceae</taxon>
        <taxon>Paenibacillus</taxon>
    </lineage>
</organism>
<dbReference type="AlphaFoldDB" id="A0A916YUV8"/>
<keyword evidence="3" id="KW-1185">Reference proteome</keyword>
<gene>
    <name evidence="2" type="ORF">GCM10010911_20200</name>
</gene>
<evidence type="ECO:0000313" key="2">
    <source>
        <dbReference type="EMBL" id="GGD62273.1"/>
    </source>
</evidence>
<dbReference type="RefSeq" id="WP_229750180.1">
    <property type="nucleotide sequence ID" value="NZ_BMHP01000001.1"/>
</dbReference>
<feature type="compositionally biased region" description="Basic and acidic residues" evidence="1">
    <location>
        <begin position="1"/>
        <end position="17"/>
    </location>
</feature>
<evidence type="ECO:0000256" key="1">
    <source>
        <dbReference type="SAM" id="MobiDB-lite"/>
    </source>
</evidence>